<dbReference type="PROSITE" id="PS50089">
    <property type="entry name" value="ZF_RING_2"/>
    <property type="match status" value="1"/>
</dbReference>
<dbReference type="GO" id="GO:0006281">
    <property type="term" value="P:DNA repair"/>
    <property type="evidence" value="ECO:0007669"/>
    <property type="project" value="UniProtKB-KW"/>
</dbReference>
<dbReference type="EMBL" id="EF152287">
    <property type="protein sequence ID" value="ABL86143.1"/>
    <property type="molecule type" value="mRNA"/>
</dbReference>
<evidence type="ECO:0000256" key="3">
    <source>
        <dbReference type="ARBA" id="ARBA00022454"/>
    </source>
</evidence>
<evidence type="ECO:0000256" key="6">
    <source>
        <dbReference type="ARBA" id="ARBA00022763"/>
    </source>
</evidence>
<evidence type="ECO:0000256" key="5">
    <source>
        <dbReference type="ARBA" id="ARBA00022737"/>
    </source>
</evidence>
<evidence type="ECO:0000256" key="1">
    <source>
        <dbReference type="ARBA" id="ARBA00004123"/>
    </source>
</evidence>
<sequence length="2641" mass="290178">MAEVRLKKITDSIGLMQKNLECSICLDLLQDPVSTKCDHQFCNFCVLALLQSSSKPSARCPLCKIVITKRSLTKNEQLDGIVKAVRSVITAVEEDSGLRCSPPRGPVLFSQPDPKPREPTPQKKAKGQISSKVKGQGRAGNVRKTKRKAAETVSVYRDDSESSDSDAFELPLVGHTNISSSFPRLKTGGKKGYHDDDQENEELEKEAEDLLAALNVAPLTSRRDIISGYSNELNRLNNEINLLPINTGHPEGRRSCILDGQPNISQNLTTPADSEIFAVPAPRVLGQVNNPKEGDQDPYEFVPSQRTPRKVKKKAGRKKNQNGKKEFPIRNGRFTKLGAPKRDHRSASSCSESDQESAINQSKTVDEGVKPIAKANSKGQNATRTSSHLKNGGKESHTHLAQEDETPTAIIEDVDLMDSADVVMDDTVARLDNEGGNCLKTNGNAQEKAPHVEQNLIKHPLPITPVVVIRRPRGAGGNIQGSQQSSEGGMMIDSQPVVINKNHGRRVFATTYGKVKNGVDKSPPLDPQDRILDWLVSKNAGSDESDDDGEEGKEKEGAENSEELPDILVTQGTDQGSDDVNYESLPLEEGKCTPEVLPKVTTIVDQSEPVEESKSKEDQINQMKLTPQKRDKTVLESRNGRRHSGRLNKESREEKRTLDHAGGKEDIHDIEDSTMNTSTKNVDKESPPRRRTVKQRMEENFKEQAKAAKKESAAARKESKAATIKSDWELALELARQFGTEPEHLKGEPTETGGRSSRRRKGKLTIEKVPESIPVRKSKGHVQENQQKESNETIDIDSFETQNLKRVPVKTTVKERTSTGADKRKASASDKRKASPGIQRNIHAKDQNGEVLQNDTPEAKILTIPETPFILDQPKGKKSLEGELSPKTGIVEVECQEQNLESSRPGKVEDTKSSLNQPAHDCTPESKSSQRLTPSLRRSKRGSHPGPPNSNNNVPEEVLSGSVEKKKKAKVSEEVQQNETDPERTRGVVRELRGAGDVANEAEFSLPAIERAEREAGENVEVEVPTQASLPLYTEDIPKVDNDEVSPKKCRGSDTTESIDLEIDSDEYEDPDGALEKEFEPSTGGSSAKKDVCSPPKKQQKPPLDDEMSIMDCILPSLSSQEHPALGTSPGPSGNSSGTASGQVQTEEEVCLSKKPDEVLTVLSGSSSSAQQASQASVTIISQTKTSGSFPVSLDLNSQPSESLLLPLKQSKRKASEDGRQGSNLRTPDGDIVKEPTMQTSPGAIQQVDGLKEACGGSDLQGVQTSSGSGNSRPTRRISRRKRKTFTIDASPSAPASKEIATLPSQNIQIVPDSLEQPTASSNKSNLTKEANQYQKDPEAPSHKETCEADEDIDFVENMKSPSCQRSVRKGSKSPQDSKTLEVADETLTSQQTASPMTRKKSKSLPLSDSQSNRKSAVKNIEDSEKESPSCAYTSQETLVSVASKSSLTLKRKSRSGGRLTTQSPIRGSDVEEPVVQPSPSNPGGDFDGNCNEASSLRDGRRSSSRRNKIYTKYEGLVSDGSAIPTTQGASEMNERLSDVIISARAFQLQSKKTLPEGPENPQRTPGSSPRQLRRSARQSRDMIQPRNESAMSNTEKEEQEIEQRIITPPQECITVVDESIGMSLAEKEASQECNRSLDTCNFDEESRDMFDEEETAGNQGAKGIEESQSMNAEILLLSKDLNAKDTCSSSDLDNSEKPSGNASQFQQVMQKETPRSTRKSQNLNVPDEIDETKDAMMSQGSCQYEETEALIPPTPPCHDMSKSRMSSFLHTSGLSKAIPKKKKAQEELEPDMSSLLCPSEDTTKEQDFVRSKSLVMETPTVVSRKRNKVPRSQTEDKSIADTPVKRKRGSVDRREKSARDQNVVTVQGGDQEVASEHPELSPREPSVCDLRLNGPRSKTCRKVTSQIIGDTQSEPPIKSSNESDEIPKTTIRRRKQVITDDVSDDDDDEEEEEEEGFIGRQKRRKSRRMVQVARDEEDESDDELIPCSFLQTSVQKPVEKEEDDDEDNPMVLFGDHTGPHLSHGAYGGSVSSEDSCASHHMNLTSASSIPSSQSEIMNTQQQEKTREDMEALEEQMAELHAALARERGSRSHDDTNDEDEEEKVEAEESPQGFIVEETEGASTPASKKQNNSARSRQSSPGRTKRRSKALETSDEEDEMDDEKDMIEPRSPSPPPPLSPSTVRKASSSLSMSDSIRSVTSMVEQYRKSSSKKVTTKKRRIEDDPKDASDNDDRSDDDDVAMVSCKSSRNSSSPRAEASRTSSKKRRIDSVDRDGDLIQDRVNSPAKSRSNSVGRTVEERKTVHSVTPPSRTTPTLSSSRASASGRSLSKTPQGRSHSVPGIPTPLGHQTPKFRTLQDRLTPGRTPGAFSVPSPVDVSMKTQRSPAQSERRSGDKSLRTPEAGPGPSPGPSSQPMSLIATGLNRLELRQVEQLTSQLANCRFASAFNANTTHVIVKTDSSLVCERTLKYFQGIAARAWIVSFQWVHDSLKARKILAEEDYEVRGDVVNGEDHHGPKRARTVEGPGFMAKFDLCCIGPFTGLNKDQLVGLCEMCGASTVQHPSLFPYNPGRKAFIVVEPNLDTDRNYQGLQRKFRVPVISREWVLDSIALYKSQPITDYLLTDFTSPMTDQPTIDLDSDDDQ</sequence>
<evidence type="ECO:0000256" key="14">
    <source>
        <dbReference type="SAM" id="MobiDB-lite"/>
    </source>
</evidence>
<dbReference type="InterPro" id="IPR017907">
    <property type="entry name" value="Znf_RING_CS"/>
</dbReference>
<dbReference type="PROSITE" id="PS00518">
    <property type="entry name" value="ZF_RING_1"/>
    <property type="match status" value="1"/>
</dbReference>
<feature type="compositionally biased region" description="Basic and acidic residues" evidence="14">
    <location>
        <begin position="1036"/>
        <end position="1054"/>
    </location>
</feature>
<evidence type="ECO:0000256" key="7">
    <source>
        <dbReference type="ARBA" id="ARBA00022771"/>
    </source>
</evidence>
<dbReference type="Gene3D" id="3.30.40.10">
    <property type="entry name" value="Zinc/RING finger domain, C3HC4 (zinc finger)"/>
    <property type="match status" value="1"/>
</dbReference>
<feature type="compositionally biased region" description="Basic and acidic residues" evidence="14">
    <location>
        <begin position="1850"/>
        <end position="1860"/>
    </location>
</feature>
<feature type="compositionally biased region" description="Basic and acidic residues" evidence="14">
    <location>
        <begin position="1802"/>
        <end position="1811"/>
    </location>
</feature>
<feature type="compositionally biased region" description="Polar residues" evidence="14">
    <location>
        <begin position="1431"/>
        <end position="1443"/>
    </location>
</feature>
<keyword evidence="4" id="KW-0479">Metal-binding</keyword>
<dbReference type="PROSITE" id="PS50172">
    <property type="entry name" value="BRCT"/>
    <property type="match status" value="2"/>
</dbReference>
<feature type="compositionally biased region" description="Polar residues" evidence="14">
    <location>
        <begin position="1903"/>
        <end position="1921"/>
    </location>
</feature>
<feature type="compositionally biased region" description="Polar residues" evidence="14">
    <location>
        <begin position="1188"/>
        <end position="1202"/>
    </location>
</feature>
<evidence type="ECO:0000256" key="12">
    <source>
        <dbReference type="ARBA" id="ARBA00031556"/>
    </source>
</evidence>
<dbReference type="GO" id="GO:0005634">
    <property type="term" value="C:nucleus"/>
    <property type="evidence" value="ECO:0007669"/>
    <property type="project" value="UniProtKB-SubCell"/>
</dbReference>
<dbReference type="InterPro" id="IPR036420">
    <property type="entry name" value="BRCT_dom_sf"/>
</dbReference>
<dbReference type="Pfam" id="PF00097">
    <property type="entry name" value="zf-C3HC4"/>
    <property type="match status" value="1"/>
</dbReference>
<feature type="compositionally biased region" description="Low complexity" evidence="14">
    <location>
        <begin position="1127"/>
        <end position="1142"/>
    </location>
</feature>
<feature type="region of interest" description="Disordered" evidence="14">
    <location>
        <begin position="1548"/>
        <end position="1610"/>
    </location>
</feature>
<feature type="compositionally biased region" description="Basic and acidic residues" evidence="14">
    <location>
        <begin position="2084"/>
        <end position="2095"/>
    </location>
</feature>
<feature type="compositionally biased region" description="Polar residues" evidence="14">
    <location>
        <begin position="1261"/>
        <end position="1271"/>
    </location>
</feature>
<dbReference type="InterPro" id="IPR013083">
    <property type="entry name" value="Znf_RING/FYVE/PHD"/>
</dbReference>
<feature type="compositionally biased region" description="Basic and acidic residues" evidence="14">
    <location>
        <begin position="628"/>
        <end position="639"/>
    </location>
</feature>
<feature type="compositionally biased region" description="Polar residues" evidence="14">
    <location>
        <begin position="1562"/>
        <end position="1571"/>
    </location>
</feature>
<feature type="compositionally biased region" description="Basic and acidic residues" evidence="14">
    <location>
        <begin position="1336"/>
        <end position="1347"/>
    </location>
</feature>
<evidence type="ECO:0000259" key="15">
    <source>
        <dbReference type="PROSITE" id="PS50089"/>
    </source>
</evidence>
<feature type="compositionally biased region" description="Low complexity" evidence="14">
    <location>
        <begin position="2307"/>
        <end position="2329"/>
    </location>
</feature>
<dbReference type="SUPFAM" id="SSF52113">
    <property type="entry name" value="BRCT domain"/>
    <property type="match status" value="2"/>
</dbReference>
<feature type="non-terminal residue" evidence="17">
    <location>
        <position position="2641"/>
    </location>
</feature>
<feature type="region of interest" description="Disordered" evidence="14">
    <location>
        <begin position="1686"/>
        <end position="1737"/>
    </location>
</feature>
<feature type="region of interest" description="Disordered" evidence="14">
    <location>
        <begin position="539"/>
        <end position="722"/>
    </location>
</feature>
<dbReference type="CDD" id="cd17735">
    <property type="entry name" value="BRCT_BRCA1_rpt1"/>
    <property type="match status" value="1"/>
</dbReference>
<dbReference type="PANTHER" id="PTHR13763:SF0">
    <property type="entry name" value="BREAST CANCER TYPE 1 SUSCEPTIBILITY PROTEIN"/>
    <property type="match status" value="1"/>
</dbReference>
<keyword evidence="3" id="KW-0158">Chromosome</keyword>
<reference evidence="17" key="1">
    <citation type="submission" date="2006-11" db="EMBL/GenBank/DDBJ databases">
        <authorList>
            <person name="Tavtigian S.V."/>
            <person name="Monnier S."/>
            <person name="Barjhoux L."/>
        </authorList>
    </citation>
    <scope>NUCLEOTIDE SEQUENCE</scope>
</reference>
<feature type="region of interest" description="Disordered" evidence="14">
    <location>
        <begin position="739"/>
        <end position="987"/>
    </location>
</feature>
<feature type="domain" description="BRCT" evidence="16">
    <location>
        <begin position="2441"/>
        <end position="2502"/>
    </location>
</feature>
<feature type="region of interest" description="Disordered" evidence="14">
    <location>
        <begin position="1647"/>
        <end position="1672"/>
    </location>
</feature>
<feature type="compositionally biased region" description="Polar residues" evidence="14">
    <location>
        <begin position="1764"/>
        <end position="1775"/>
    </location>
</feature>
<feature type="compositionally biased region" description="Basic and acidic residues" evidence="14">
    <location>
        <begin position="2388"/>
        <end position="2398"/>
    </location>
</feature>
<evidence type="ECO:0000259" key="16">
    <source>
        <dbReference type="PROSITE" id="PS50172"/>
    </source>
</evidence>
<feature type="compositionally biased region" description="Acidic residues" evidence="14">
    <location>
        <begin position="1942"/>
        <end position="1957"/>
    </location>
</feature>
<feature type="compositionally biased region" description="Acidic residues" evidence="14">
    <location>
        <begin position="1647"/>
        <end position="1656"/>
    </location>
</feature>
<protein>
    <recommendedName>
        <fullName evidence="12">RING-type E3 ubiquitin transferase BRCA1</fullName>
    </recommendedName>
</protein>
<feature type="compositionally biased region" description="Polar residues" evidence="14">
    <location>
        <begin position="2281"/>
        <end position="2294"/>
    </location>
</feature>
<dbReference type="FunFam" id="3.40.50.10190:FF:000006">
    <property type="entry name" value="Breast cancer type 1 susceptibility protein homolog"/>
    <property type="match status" value="1"/>
</dbReference>
<dbReference type="SUPFAM" id="SSF57850">
    <property type="entry name" value="RING/U-box"/>
    <property type="match status" value="1"/>
</dbReference>
<feature type="compositionally biased region" description="Polar residues" evidence="14">
    <location>
        <begin position="377"/>
        <end position="389"/>
    </location>
</feature>
<feature type="compositionally biased region" description="Basic and acidic residues" evidence="14">
    <location>
        <begin position="812"/>
        <end position="833"/>
    </location>
</feature>
<feature type="domain" description="RING-type" evidence="15">
    <location>
        <begin position="22"/>
        <end position="64"/>
    </location>
</feature>
<name>A1YZ82_STRPU</name>
<feature type="compositionally biased region" description="Low complexity" evidence="14">
    <location>
        <begin position="2187"/>
        <end position="2198"/>
    </location>
</feature>
<feature type="compositionally biased region" description="Polar residues" evidence="14">
    <location>
        <begin position="1686"/>
        <end position="1711"/>
    </location>
</feature>
<dbReference type="SMART" id="SM00292">
    <property type="entry name" value="BRCT"/>
    <property type="match status" value="2"/>
</dbReference>
<feature type="region of interest" description="Disordered" evidence="14">
    <location>
        <begin position="286"/>
        <end position="407"/>
    </location>
</feature>
<comment type="subcellular location">
    <subcellularLocation>
        <location evidence="2">Chromosome</location>
    </subcellularLocation>
    <subcellularLocation>
        <location evidence="1">Nucleus</location>
    </subcellularLocation>
</comment>
<dbReference type="GO" id="GO:0005694">
    <property type="term" value="C:chromosome"/>
    <property type="evidence" value="ECO:0007669"/>
    <property type="project" value="UniProtKB-SubCell"/>
</dbReference>
<dbReference type="CDD" id="cd16498">
    <property type="entry name" value="RING-HC_BRCA1"/>
    <property type="match status" value="1"/>
</dbReference>
<feature type="compositionally biased region" description="Polar residues" evidence="14">
    <location>
        <begin position="1316"/>
        <end position="1335"/>
    </location>
</feature>
<keyword evidence="9" id="KW-0234">DNA repair</keyword>
<feature type="compositionally biased region" description="Basic and acidic residues" evidence="14">
    <location>
        <begin position="2268"/>
        <end position="2279"/>
    </location>
</feature>
<dbReference type="GO" id="GO:0008270">
    <property type="term" value="F:zinc ion binding"/>
    <property type="evidence" value="ECO:0007669"/>
    <property type="project" value="UniProtKB-KW"/>
</dbReference>
<feature type="compositionally biased region" description="Basic and acidic residues" evidence="14">
    <location>
        <begin position="695"/>
        <end position="720"/>
    </location>
</feature>
<dbReference type="InterPro" id="IPR001841">
    <property type="entry name" value="Znf_RING"/>
</dbReference>
<dbReference type="PANTHER" id="PTHR13763">
    <property type="entry name" value="BREAST CANCER TYPE 1 SUSCEPTIBILITY PROTEIN BRCA1"/>
    <property type="match status" value="1"/>
</dbReference>
<feature type="compositionally biased region" description="Basic residues" evidence="14">
    <location>
        <begin position="1274"/>
        <end position="1285"/>
    </location>
</feature>
<accession>A1YZ82</accession>
<feature type="compositionally biased region" description="Basic and acidic residues" evidence="14">
    <location>
        <begin position="647"/>
        <end position="671"/>
    </location>
</feature>
<keyword evidence="5" id="KW-0677">Repeat</keyword>
<feature type="compositionally biased region" description="Polar residues" evidence="14">
    <location>
        <begin position="2121"/>
        <end position="2142"/>
    </location>
</feature>
<dbReference type="Pfam" id="PF00533">
    <property type="entry name" value="BRCT"/>
    <property type="match status" value="1"/>
</dbReference>
<feature type="region of interest" description="Disordered" evidence="14">
    <location>
        <begin position="1750"/>
        <end position="2416"/>
    </location>
</feature>
<dbReference type="InterPro" id="IPR001357">
    <property type="entry name" value="BRCT_dom"/>
</dbReference>
<dbReference type="InterPro" id="IPR018957">
    <property type="entry name" value="Znf_C3HC4_RING-type"/>
</dbReference>
<evidence type="ECO:0000256" key="11">
    <source>
        <dbReference type="ARBA" id="ARBA00023306"/>
    </source>
</evidence>
<feature type="compositionally biased region" description="Low complexity" evidence="14">
    <location>
        <begin position="2244"/>
        <end position="2260"/>
    </location>
</feature>
<feature type="compositionally biased region" description="Basic and acidic residues" evidence="14">
    <location>
        <begin position="392"/>
        <end position="402"/>
    </location>
</feature>
<keyword evidence="10" id="KW-0539">Nucleus</keyword>
<keyword evidence="6" id="KW-0227">DNA damage</keyword>
<evidence type="ECO:0000256" key="8">
    <source>
        <dbReference type="ARBA" id="ARBA00022833"/>
    </source>
</evidence>
<feature type="region of interest" description="Disordered" evidence="14">
    <location>
        <begin position="1188"/>
        <end position="1532"/>
    </location>
</feature>
<evidence type="ECO:0000256" key="10">
    <source>
        <dbReference type="ARBA" id="ARBA00023242"/>
    </source>
</evidence>
<feature type="compositionally biased region" description="Low complexity" evidence="14">
    <location>
        <begin position="949"/>
        <end position="962"/>
    </location>
</feature>
<feature type="compositionally biased region" description="Basic residues" evidence="14">
    <location>
        <begin position="2209"/>
        <end position="2219"/>
    </location>
</feature>
<dbReference type="CDD" id="cd17721">
    <property type="entry name" value="BRCT_BRCA1_rpt2"/>
    <property type="match status" value="1"/>
</dbReference>
<proteinExistence type="evidence at transcript level"/>
<feature type="compositionally biased region" description="Basic residues" evidence="14">
    <location>
        <begin position="307"/>
        <end position="322"/>
    </location>
</feature>
<evidence type="ECO:0000313" key="17">
    <source>
        <dbReference type="EMBL" id="ABL86143.1"/>
    </source>
</evidence>
<feature type="compositionally biased region" description="Acidic residues" evidence="14">
    <location>
        <begin position="2096"/>
        <end position="2109"/>
    </location>
</feature>
<dbReference type="InterPro" id="IPR031099">
    <property type="entry name" value="BRCA1-associated"/>
</dbReference>
<feature type="compositionally biased region" description="Acidic residues" evidence="14">
    <location>
        <begin position="1057"/>
        <end position="1073"/>
    </location>
</feature>
<feature type="region of interest" description="Disordered" evidence="14">
    <location>
        <begin position="181"/>
        <end position="200"/>
    </location>
</feature>
<feature type="compositionally biased region" description="Low complexity" evidence="14">
    <location>
        <begin position="2046"/>
        <end position="2055"/>
    </location>
</feature>
<gene>
    <name evidence="17" type="primary">brca1</name>
</gene>
<feature type="compositionally biased region" description="Polar residues" evidence="14">
    <location>
        <begin position="1405"/>
        <end position="1415"/>
    </location>
</feature>
<dbReference type="SMART" id="SM00184">
    <property type="entry name" value="RING"/>
    <property type="match status" value="1"/>
</dbReference>
<organism evidence="17">
    <name type="scientific">Strongylocentrotus purpuratus</name>
    <name type="common">Purple sea urchin</name>
    <dbReference type="NCBI Taxonomy" id="7668"/>
    <lineage>
        <taxon>Eukaryota</taxon>
        <taxon>Metazoa</taxon>
        <taxon>Echinodermata</taxon>
        <taxon>Eleutherozoa</taxon>
        <taxon>Echinozoa</taxon>
        <taxon>Echinoidea</taxon>
        <taxon>Euechinoidea</taxon>
        <taxon>Echinacea</taxon>
        <taxon>Camarodonta</taxon>
        <taxon>Echinidea</taxon>
        <taxon>Strongylocentrotidae</taxon>
        <taxon>Strongylocentrotus</taxon>
    </lineage>
</organism>
<feature type="compositionally biased region" description="Acidic residues" evidence="14">
    <location>
        <begin position="2153"/>
        <end position="2165"/>
    </location>
</feature>
<keyword evidence="11" id="KW-0131">Cell cycle</keyword>
<evidence type="ECO:0000256" key="2">
    <source>
        <dbReference type="ARBA" id="ARBA00004286"/>
    </source>
</evidence>
<feature type="compositionally biased region" description="Basic and acidic residues" evidence="14">
    <location>
        <begin position="2220"/>
        <end position="2232"/>
    </location>
</feature>
<evidence type="ECO:0000256" key="4">
    <source>
        <dbReference type="ARBA" id="ARBA00022723"/>
    </source>
</evidence>
<dbReference type="HOGENOM" id="CLU_228507_0_0_1"/>
<evidence type="ECO:0000256" key="9">
    <source>
        <dbReference type="ARBA" id="ARBA00023204"/>
    </source>
</evidence>
<dbReference type="Gene3D" id="3.40.50.10190">
    <property type="entry name" value="BRCT domain"/>
    <property type="match status" value="2"/>
</dbReference>
<keyword evidence="7 13" id="KW-0863">Zinc-finger</keyword>
<feature type="domain" description="BRCT" evidence="16">
    <location>
        <begin position="2522"/>
        <end position="2620"/>
    </location>
</feature>
<feature type="compositionally biased region" description="Polar residues" evidence="14">
    <location>
        <begin position="1387"/>
        <end position="1396"/>
    </location>
</feature>
<evidence type="ECO:0000256" key="13">
    <source>
        <dbReference type="PROSITE-ProRule" id="PRU00175"/>
    </source>
</evidence>
<feature type="region of interest" description="Disordered" evidence="14">
    <location>
        <begin position="1015"/>
        <end position="1153"/>
    </location>
</feature>
<feature type="region of interest" description="Disordered" evidence="14">
    <location>
        <begin position="96"/>
        <end position="167"/>
    </location>
</feature>
<keyword evidence="8" id="KW-0862">Zinc</keyword>
<feature type="compositionally biased region" description="Acidic residues" evidence="14">
    <location>
        <begin position="1976"/>
        <end position="1985"/>
    </location>
</feature>
<feature type="compositionally biased region" description="Low complexity" evidence="14">
    <location>
        <begin position="347"/>
        <end position="358"/>
    </location>
</feature>